<organism evidence="8 9">
    <name type="scientific">Ferrimonas aestuarii</name>
    <dbReference type="NCBI Taxonomy" id="2569539"/>
    <lineage>
        <taxon>Bacteria</taxon>
        <taxon>Pseudomonadati</taxon>
        <taxon>Pseudomonadota</taxon>
        <taxon>Gammaproteobacteria</taxon>
        <taxon>Alteromonadales</taxon>
        <taxon>Ferrimonadaceae</taxon>
        <taxon>Ferrimonas</taxon>
    </lineage>
</organism>
<feature type="domain" description="CusB-like beta-barrel" evidence="6">
    <location>
        <begin position="203"/>
        <end position="273"/>
    </location>
</feature>
<dbReference type="InterPro" id="IPR058627">
    <property type="entry name" value="MdtA-like_C"/>
</dbReference>
<dbReference type="PANTHER" id="PTHR30469:SF11">
    <property type="entry name" value="BLL4320 PROTEIN"/>
    <property type="match status" value="1"/>
</dbReference>
<dbReference type="Pfam" id="PF25917">
    <property type="entry name" value="BSH_RND"/>
    <property type="match status" value="1"/>
</dbReference>
<evidence type="ECO:0000256" key="2">
    <source>
        <dbReference type="ARBA" id="ARBA00009477"/>
    </source>
</evidence>
<protein>
    <submittedName>
        <fullName evidence="8">Efflux RND transporter periplasmic adaptor subunit</fullName>
    </submittedName>
</protein>
<feature type="domain" description="Multidrug resistance protein MdtA-like alpha-helical hairpin" evidence="4">
    <location>
        <begin position="104"/>
        <end position="162"/>
    </location>
</feature>
<dbReference type="Gene3D" id="2.40.50.100">
    <property type="match status" value="1"/>
</dbReference>
<evidence type="ECO:0000256" key="1">
    <source>
        <dbReference type="ARBA" id="ARBA00004196"/>
    </source>
</evidence>
<dbReference type="OrthoDB" id="9806939at2"/>
<dbReference type="Pfam" id="PF25967">
    <property type="entry name" value="RND-MFP_C"/>
    <property type="match status" value="1"/>
</dbReference>
<dbReference type="FunFam" id="2.40.30.170:FF:000010">
    <property type="entry name" value="Efflux RND transporter periplasmic adaptor subunit"/>
    <property type="match status" value="1"/>
</dbReference>
<name>A0A4U1BU78_9GAMM</name>
<feature type="domain" description="Multidrug resistance protein MdtA-like C-terminal permuted SH3" evidence="7">
    <location>
        <begin position="282"/>
        <end position="343"/>
    </location>
</feature>
<dbReference type="Gene3D" id="2.40.30.170">
    <property type="match status" value="1"/>
</dbReference>
<dbReference type="InterPro" id="IPR058624">
    <property type="entry name" value="MdtA-like_HH"/>
</dbReference>
<dbReference type="Pfam" id="PF25954">
    <property type="entry name" value="Beta-barrel_RND_2"/>
    <property type="match status" value="1"/>
</dbReference>
<dbReference type="GO" id="GO:1990281">
    <property type="term" value="C:efflux pump complex"/>
    <property type="evidence" value="ECO:0007669"/>
    <property type="project" value="TreeGrafter"/>
</dbReference>
<dbReference type="SUPFAM" id="SSF111369">
    <property type="entry name" value="HlyD-like secretion proteins"/>
    <property type="match status" value="1"/>
</dbReference>
<dbReference type="GO" id="GO:0015562">
    <property type="term" value="F:efflux transmembrane transporter activity"/>
    <property type="evidence" value="ECO:0007669"/>
    <property type="project" value="TreeGrafter"/>
</dbReference>
<evidence type="ECO:0000259" key="7">
    <source>
        <dbReference type="Pfam" id="PF25967"/>
    </source>
</evidence>
<evidence type="ECO:0000259" key="6">
    <source>
        <dbReference type="Pfam" id="PF25954"/>
    </source>
</evidence>
<dbReference type="Gene3D" id="2.40.420.20">
    <property type="match status" value="1"/>
</dbReference>
<dbReference type="AlphaFoldDB" id="A0A4U1BU78"/>
<comment type="subcellular location">
    <subcellularLocation>
        <location evidence="1">Cell envelope</location>
    </subcellularLocation>
</comment>
<dbReference type="InterPro" id="IPR006143">
    <property type="entry name" value="RND_pump_MFP"/>
</dbReference>
<dbReference type="PANTHER" id="PTHR30469">
    <property type="entry name" value="MULTIDRUG RESISTANCE PROTEIN MDTA"/>
    <property type="match status" value="1"/>
</dbReference>
<comment type="similarity">
    <text evidence="2">Belongs to the membrane fusion protein (MFP) (TC 8.A.1) family.</text>
</comment>
<evidence type="ECO:0000313" key="9">
    <source>
        <dbReference type="Proteomes" id="UP000305675"/>
    </source>
</evidence>
<keyword evidence="9" id="KW-1185">Reference proteome</keyword>
<accession>A0A4U1BU78</accession>
<proteinExistence type="inferred from homology"/>
<dbReference type="Gene3D" id="1.10.287.470">
    <property type="entry name" value="Helix hairpin bin"/>
    <property type="match status" value="1"/>
</dbReference>
<dbReference type="EMBL" id="SWCJ01000004">
    <property type="protein sequence ID" value="TKB56203.1"/>
    <property type="molecule type" value="Genomic_DNA"/>
</dbReference>
<gene>
    <name evidence="8" type="ORF">FCL42_08290</name>
</gene>
<reference evidence="8 9" key="1">
    <citation type="submission" date="2019-04" db="EMBL/GenBank/DDBJ databases">
        <authorList>
            <person name="Hwang J.C."/>
        </authorList>
    </citation>
    <scope>NUCLEOTIDE SEQUENCE [LARGE SCALE GENOMIC DNA]</scope>
    <source>
        <strain evidence="8 9">IMCC35002</strain>
    </source>
</reference>
<evidence type="ECO:0000313" key="8">
    <source>
        <dbReference type="EMBL" id="TKB56203.1"/>
    </source>
</evidence>
<comment type="caution">
    <text evidence="8">The sequence shown here is derived from an EMBL/GenBank/DDBJ whole genome shotgun (WGS) entry which is preliminary data.</text>
</comment>
<dbReference type="Proteomes" id="UP000305675">
    <property type="component" value="Unassembled WGS sequence"/>
</dbReference>
<dbReference type="NCBIfam" id="TIGR01730">
    <property type="entry name" value="RND_mfp"/>
    <property type="match status" value="1"/>
</dbReference>
<evidence type="ECO:0000259" key="4">
    <source>
        <dbReference type="Pfam" id="PF25876"/>
    </source>
</evidence>
<dbReference type="Pfam" id="PF25876">
    <property type="entry name" value="HH_MFP_RND"/>
    <property type="match status" value="1"/>
</dbReference>
<sequence length="360" mass="38974">MFKRFVIVVGGVLVLLGGIGYIKFQQIQAGMAQLANFAPPPATVSAVEAHTVEWRPQLTSVGTLTAIEGIALSAEVSGTVDEVHFKSGQKVSAGQLLLTLNNDVEKATLASYKAQAELAKIKFERNKDLFKQKSISEIEFDQSSADLKVANAMVQQTEANIAKKVIRAPFSGTLGIRQFSLGQYVKNGEEFVTLQDVSSLYADFAVPEQFLPRLYDGQEVLFSVSAAPNQEFRGKVTAIEAKVDEQTRNVSIRAEVPNDHGLLHPGMYADIRLLMKETVTPVVVPKTAIVYSPFGDAVFVVDNDDQGATVAKRVYIQVGEQRGNDVAIVSGLEAGMQVVDSGTNKLENGTKLILSDAVRL</sequence>
<dbReference type="InterPro" id="IPR058792">
    <property type="entry name" value="Beta-barrel_RND_2"/>
</dbReference>
<feature type="domain" description="Multidrug resistance protein MdtA-like barrel-sandwich hybrid" evidence="5">
    <location>
        <begin position="72"/>
        <end position="190"/>
    </location>
</feature>
<evidence type="ECO:0000259" key="5">
    <source>
        <dbReference type="Pfam" id="PF25917"/>
    </source>
</evidence>
<keyword evidence="3" id="KW-0813">Transport</keyword>
<dbReference type="RefSeq" id="WP_136862932.1">
    <property type="nucleotide sequence ID" value="NZ_SWCJ01000004.1"/>
</dbReference>
<dbReference type="InterPro" id="IPR058625">
    <property type="entry name" value="MdtA-like_BSH"/>
</dbReference>
<evidence type="ECO:0000256" key="3">
    <source>
        <dbReference type="ARBA" id="ARBA00022448"/>
    </source>
</evidence>